<proteinExistence type="predicted"/>
<dbReference type="EMBL" id="JAOPJF010000095">
    <property type="protein sequence ID" value="KAK1139893.1"/>
    <property type="molecule type" value="Genomic_DNA"/>
</dbReference>
<protein>
    <submittedName>
        <fullName evidence="1">Uncharacterized protein</fullName>
    </submittedName>
</protein>
<evidence type="ECO:0000313" key="1">
    <source>
        <dbReference type="EMBL" id="KAK1139893.1"/>
    </source>
</evidence>
<accession>A0ACC3AQA7</accession>
<keyword evidence="2" id="KW-1185">Reference proteome</keyword>
<organism evidence="1 2">
    <name type="scientific">Aspergillus melleus</name>
    <dbReference type="NCBI Taxonomy" id="138277"/>
    <lineage>
        <taxon>Eukaryota</taxon>
        <taxon>Fungi</taxon>
        <taxon>Dikarya</taxon>
        <taxon>Ascomycota</taxon>
        <taxon>Pezizomycotina</taxon>
        <taxon>Eurotiomycetes</taxon>
        <taxon>Eurotiomycetidae</taxon>
        <taxon>Eurotiales</taxon>
        <taxon>Aspergillaceae</taxon>
        <taxon>Aspergillus</taxon>
        <taxon>Aspergillus subgen. Circumdati</taxon>
    </lineage>
</organism>
<reference evidence="1 2" key="1">
    <citation type="journal article" date="2023" name="ACS Omega">
        <title>Identification of the Neoaspergillic Acid Biosynthesis Gene Cluster by Establishing an In Vitro CRISPR-Ribonucleoprotein Genetic System in Aspergillus melleus.</title>
        <authorList>
            <person name="Yuan B."/>
            <person name="Grau M.F."/>
            <person name="Murata R.M."/>
            <person name="Torok T."/>
            <person name="Venkateswaran K."/>
            <person name="Stajich J.E."/>
            <person name="Wang C.C.C."/>
        </authorList>
    </citation>
    <scope>NUCLEOTIDE SEQUENCE [LARGE SCALE GENOMIC DNA]</scope>
    <source>
        <strain evidence="1 2">IMV 1140</strain>
    </source>
</reference>
<evidence type="ECO:0000313" key="2">
    <source>
        <dbReference type="Proteomes" id="UP001177260"/>
    </source>
</evidence>
<dbReference type="Proteomes" id="UP001177260">
    <property type="component" value="Unassembled WGS sequence"/>
</dbReference>
<name>A0ACC3AQA7_9EURO</name>
<comment type="caution">
    <text evidence="1">The sequence shown here is derived from an EMBL/GenBank/DDBJ whole genome shotgun (WGS) entry which is preliminary data.</text>
</comment>
<gene>
    <name evidence="1" type="ORF">N8T08_011054</name>
</gene>
<sequence>MSFWQELASWKTPTTGKISEPPKVGTQAPSHPALTFPTENKKPAIVIFLRHFAEKAYRTLNDHPAIQNNSVVGIAVSHSSKEATEAWQNALITDPNHPLRPSEQNPIHLVVDEEREVYAAWGLGVSSTWHVLSPSTIASVVSLGRSEGIWNRPTESGSRWQTAGDFAVDGEGVVRWAHIYQGAGDVGDIGKAVKAVLKIEGECE</sequence>